<sequence length="127" mass="13817">MRRSRQLLLPSFVLAGTRPKRAAGLAATHALGKSASVPYVRAVISSQLGRTVGTSTSTFAATARSSRPAVRILVGLRHDIRKKLAWRVVSRPLPPCRRPTAKFGGRRRDQKRGRGKKLRSHAAGTVT</sequence>
<dbReference type="Proteomes" id="UP000673691">
    <property type="component" value="Unassembled WGS sequence"/>
</dbReference>
<dbReference type="AlphaFoldDB" id="A0A8H8DM58"/>
<feature type="region of interest" description="Disordered" evidence="1">
    <location>
        <begin position="95"/>
        <end position="127"/>
    </location>
</feature>
<keyword evidence="3" id="KW-1185">Reference proteome</keyword>
<dbReference type="EMBL" id="JAEFCI010000635">
    <property type="protein sequence ID" value="KAG5463415.1"/>
    <property type="molecule type" value="Genomic_DNA"/>
</dbReference>
<protein>
    <submittedName>
        <fullName evidence="2">Uncharacterized protein</fullName>
    </submittedName>
</protein>
<feature type="compositionally biased region" description="Basic residues" evidence="1">
    <location>
        <begin position="104"/>
        <end position="120"/>
    </location>
</feature>
<reference evidence="2 3" key="1">
    <citation type="journal article" name="Sci. Rep.">
        <title>Genome-scale phylogenetic analyses confirm Olpidium as the closest living zoosporic fungus to the non-flagellated, terrestrial fungi.</title>
        <authorList>
            <person name="Chang Y."/>
            <person name="Rochon D."/>
            <person name="Sekimoto S."/>
            <person name="Wang Y."/>
            <person name="Chovatia M."/>
            <person name="Sandor L."/>
            <person name="Salamov A."/>
            <person name="Grigoriev I.V."/>
            <person name="Stajich J.E."/>
            <person name="Spatafora J.W."/>
        </authorList>
    </citation>
    <scope>NUCLEOTIDE SEQUENCE [LARGE SCALE GENOMIC DNA]</scope>
    <source>
        <strain evidence="2">S191</strain>
    </source>
</reference>
<evidence type="ECO:0000313" key="3">
    <source>
        <dbReference type="Proteomes" id="UP000673691"/>
    </source>
</evidence>
<comment type="caution">
    <text evidence="2">The sequence shown here is derived from an EMBL/GenBank/DDBJ whole genome shotgun (WGS) entry which is preliminary data.</text>
</comment>
<gene>
    <name evidence="2" type="ORF">BJ554DRAFT_7769</name>
</gene>
<organism evidence="2 3">
    <name type="scientific">Olpidium bornovanus</name>
    <dbReference type="NCBI Taxonomy" id="278681"/>
    <lineage>
        <taxon>Eukaryota</taxon>
        <taxon>Fungi</taxon>
        <taxon>Fungi incertae sedis</taxon>
        <taxon>Olpidiomycota</taxon>
        <taxon>Olpidiomycotina</taxon>
        <taxon>Olpidiomycetes</taxon>
        <taxon>Olpidiales</taxon>
        <taxon>Olpidiaceae</taxon>
        <taxon>Olpidium</taxon>
    </lineage>
</organism>
<evidence type="ECO:0000313" key="2">
    <source>
        <dbReference type="EMBL" id="KAG5463415.1"/>
    </source>
</evidence>
<evidence type="ECO:0000256" key="1">
    <source>
        <dbReference type="SAM" id="MobiDB-lite"/>
    </source>
</evidence>
<accession>A0A8H8DM58</accession>
<proteinExistence type="predicted"/>
<name>A0A8H8DM58_9FUNG</name>